<feature type="non-terminal residue" evidence="2">
    <location>
        <position position="1"/>
    </location>
</feature>
<dbReference type="EMBL" id="JAMKFB020000018">
    <property type="protein sequence ID" value="KAL0167618.1"/>
    <property type="molecule type" value="Genomic_DNA"/>
</dbReference>
<feature type="region of interest" description="Disordered" evidence="1">
    <location>
        <begin position="1"/>
        <end position="51"/>
    </location>
</feature>
<dbReference type="Proteomes" id="UP001529510">
    <property type="component" value="Unassembled WGS sequence"/>
</dbReference>
<evidence type="ECO:0000313" key="3">
    <source>
        <dbReference type="Proteomes" id="UP001529510"/>
    </source>
</evidence>
<gene>
    <name evidence="2" type="ORF">M9458_035840</name>
</gene>
<name>A0ABD0P0H3_CIRMR</name>
<feature type="compositionally biased region" description="Low complexity" evidence="1">
    <location>
        <begin position="26"/>
        <end position="41"/>
    </location>
</feature>
<keyword evidence="3" id="KW-1185">Reference proteome</keyword>
<protein>
    <submittedName>
        <fullName evidence="2">Uncharacterized protein</fullName>
    </submittedName>
</protein>
<dbReference type="AlphaFoldDB" id="A0ABD0P0H3"/>
<proteinExistence type="predicted"/>
<feature type="compositionally biased region" description="Polar residues" evidence="1">
    <location>
        <begin position="42"/>
        <end position="51"/>
    </location>
</feature>
<feature type="non-terminal residue" evidence="2">
    <location>
        <position position="51"/>
    </location>
</feature>
<comment type="caution">
    <text evidence="2">The sequence shown here is derived from an EMBL/GenBank/DDBJ whole genome shotgun (WGS) entry which is preliminary data.</text>
</comment>
<evidence type="ECO:0000313" key="2">
    <source>
        <dbReference type="EMBL" id="KAL0167618.1"/>
    </source>
</evidence>
<accession>A0ABD0P0H3</accession>
<organism evidence="2 3">
    <name type="scientific">Cirrhinus mrigala</name>
    <name type="common">Mrigala</name>
    <dbReference type="NCBI Taxonomy" id="683832"/>
    <lineage>
        <taxon>Eukaryota</taxon>
        <taxon>Metazoa</taxon>
        <taxon>Chordata</taxon>
        <taxon>Craniata</taxon>
        <taxon>Vertebrata</taxon>
        <taxon>Euteleostomi</taxon>
        <taxon>Actinopterygii</taxon>
        <taxon>Neopterygii</taxon>
        <taxon>Teleostei</taxon>
        <taxon>Ostariophysi</taxon>
        <taxon>Cypriniformes</taxon>
        <taxon>Cyprinidae</taxon>
        <taxon>Labeoninae</taxon>
        <taxon>Labeonini</taxon>
        <taxon>Cirrhinus</taxon>
    </lineage>
</organism>
<evidence type="ECO:0000256" key="1">
    <source>
        <dbReference type="SAM" id="MobiDB-lite"/>
    </source>
</evidence>
<sequence>PGFGEEAPGVPLSSGPPTPLRAQTFSSFSPSKSYSRQSSSSDTELSLTPKT</sequence>
<reference evidence="2 3" key="1">
    <citation type="submission" date="2024-05" db="EMBL/GenBank/DDBJ databases">
        <title>Genome sequencing and assembly of Indian major carp, Cirrhinus mrigala (Hamilton, 1822).</title>
        <authorList>
            <person name="Mohindra V."/>
            <person name="Chowdhury L.M."/>
            <person name="Lal K."/>
            <person name="Jena J.K."/>
        </authorList>
    </citation>
    <scope>NUCLEOTIDE SEQUENCE [LARGE SCALE GENOMIC DNA]</scope>
    <source>
        <strain evidence="2">CM1030</strain>
        <tissue evidence="2">Blood</tissue>
    </source>
</reference>